<feature type="compositionally biased region" description="Basic and acidic residues" evidence="1">
    <location>
        <begin position="37"/>
        <end position="52"/>
    </location>
</feature>
<feature type="region of interest" description="Disordered" evidence="1">
    <location>
        <begin position="1"/>
        <end position="84"/>
    </location>
</feature>
<dbReference type="Proteomes" id="UP000557717">
    <property type="component" value="Unassembled WGS sequence"/>
</dbReference>
<reference evidence="2 3" key="1">
    <citation type="submission" date="2020-08" db="EMBL/GenBank/DDBJ databases">
        <title>Genomic Encyclopedia of Type Strains, Phase IV (KMG-IV): sequencing the most valuable type-strain genomes for metagenomic binning, comparative biology and taxonomic classification.</title>
        <authorList>
            <person name="Goeker M."/>
        </authorList>
    </citation>
    <scope>NUCLEOTIDE SEQUENCE [LARGE SCALE GENOMIC DNA]</scope>
    <source>
        <strain evidence="2 3">YC6886</strain>
    </source>
</reference>
<evidence type="ECO:0000313" key="3">
    <source>
        <dbReference type="Proteomes" id="UP000557717"/>
    </source>
</evidence>
<accession>A0A840V1J9</accession>
<name>A0A840V1J9_9BACT</name>
<sequence>MKGQEERQRPEESAPSGGEAGDAKEAQGTKTPEVSVGDERKKGEMSREEALRLLESLGNDERVVIPVPLSDQNRERRGRNRKTW</sequence>
<comment type="caution">
    <text evidence="2">The sequence shown here is derived from an EMBL/GenBank/DDBJ whole genome shotgun (WGS) entry which is preliminary data.</text>
</comment>
<organism evidence="2 3">
    <name type="scientific">Haloferula luteola</name>
    <dbReference type="NCBI Taxonomy" id="595692"/>
    <lineage>
        <taxon>Bacteria</taxon>
        <taxon>Pseudomonadati</taxon>
        <taxon>Verrucomicrobiota</taxon>
        <taxon>Verrucomicrobiia</taxon>
        <taxon>Verrucomicrobiales</taxon>
        <taxon>Verrucomicrobiaceae</taxon>
        <taxon>Haloferula</taxon>
    </lineage>
</organism>
<evidence type="ECO:0000256" key="1">
    <source>
        <dbReference type="SAM" id="MobiDB-lite"/>
    </source>
</evidence>
<feature type="compositionally biased region" description="Basic and acidic residues" evidence="1">
    <location>
        <begin position="1"/>
        <end position="12"/>
    </location>
</feature>
<proteinExistence type="predicted"/>
<dbReference type="EMBL" id="JACHFD010000006">
    <property type="protein sequence ID" value="MBB5351273.1"/>
    <property type="molecule type" value="Genomic_DNA"/>
</dbReference>
<dbReference type="AlphaFoldDB" id="A0A840V1J9"/>
<evidence type="ECO:0000313" key="2">
    <source>
        <dbReference type="EMBL" id="MBB5351273.1"/>
    </source>
</evidence>
<protein>
    <submittedName>
        <fullName evidence="2">Uncharacterized protein</fullName>
    </submittedName>
</protein>
<keyword evidence="3" id="KW-1185">Reference proteome</keyword>
<gene>
    <name evidence="2" type="ORF">HNR46_001509</name>
</gene>